<organism evidence="2 3">
    <name type="scientific">Varanus komodoensis</name>
    <name type="common">Komodo dragon</name>
    <dbReference type="NCBI Taxonomy" id="61221"/>
    <lineage>
        <taxon>Eukaryota</taxon>
        <taxon>Metazoa</taxon>
        <taxon>Chordata</taxon>
        <taxon>Craniata</taxon>
        <taxon>Vertebrata</taxon>
        <taxon>Euteleostomi</taxon>
        <taxon>Lepidosauria</taxon>
        <taxon>Squamata</taxon>
        <taxon>Bifurcata</taxon>
        <taxon>Unidentata</taxon>
        <taxon>Episquamata</taxon>
        <taxon>Toxicofera</taxon>
        <taxon>Anguimorpha</taxon>
        <taxon>Paleoanguimorpha</taxon>
        <taxon>Varanoidea</taxon>
        <taxon>Varanidae</taxon>
        <taxon>Varanus</taxon>
    </lineage>
</organism>
<reference evidence="2" key="1">
    <citation type="submission" date="2025-08" db="UniProtKB">
        <authorList>
            <consortium name="Ensembl"/>
        </authorList>
    </citation>
    <scope>IDENTIFICATION</scope>
</reference>
<proteinExistence type="predicted"/>
<dbReference type="Gene3D" id="3.40.50.150">
    <property type="entry name" value="Vaccinia Virus protein VP39"/>
    <property type="match status" value="1"/>
</dbReference>
<accession>A0A8D2IX31</accession>
<evidence type="ECO:0000313" key="3">
    <source>
        <dbReference type="Proteomes" id="UP000694545"/>
    </source>
</evidence>
<dbReference type="InterPro" id="IPR029063">
    <property type="entry name" value="SAM-dependent_MTases_sf"/>
</dbReference>
<dbReference type="SUPFAM" id="SSF53335">
    <property type="entry name" value="S-adenosyl-L-methionine-dependent methyltransferases"/>
    <property type="match status" value="1"/>
</dbReference>
<keyword evidence="3" id="KW-1185">Reference proteome</keyword>
<reference evidence="2" key="2">
    <citation type="submission" date="2025-09" db="UniProtKB">
        <authorList>
            <consortium name="Ensembl"/>
        </authorList>
    </citation>
    <scope>IDENTIFICATION</scope>
</reference>
<name>A0A8D2IX31_VARKO</name>
<dbReference type="Proteomes" id="UP000694545">
    <property type="component" value="Unplaced"/>
</dbReference>
<dbReference type="AlphaFoldDB" id="A0A8D2IX31"/>
<feature type="region of interest" description="Disordered" evidence="1">
    <location>
        <begin position="1"/>
        <end position="34"/>
    </location>
</feature>
<sequence length="191" mass="20003">RRPAEGGSIPVATHARSSSGPCGGPTGPSDPTSDSLFPLQDVGVLEYQAPQLAAACLAAAFQGSCEEAVVLDVACGTGLAAQEVTAGRSEGGPLSHYDIVLIVGALSEGQVPAGVVPELLRVTKPGGWVCLTTRRDAGNLRYEAELRRRLDELEQQGAWEKVAAQEVGRWEKAAQGLGYISGVVYLYRKAE</sequence>
<protein>
    <submittedName>
        <fullName evidence="2">Methyltransferase like 27</fullName>
    </submittedName>
</protein>
<evidence type="ECO:0000313" key="2">
    <source>
        <dbReference type="Ensembl" id="ENSVKKP00000005013.1"/>
    </source>
</evidence>
<dbReference type="Ensembl" id="ENSVKKT00000005151.1">
    <property type="protein sequence ID" value="ENSVKKP00000005013.1"/>
    <property type="gene ID" value="ENSVKKG00000003725.1"/>
</dbReference>
<evidence type="ECO:0000256" key="1">
    <source>
        <dbReference type="SAM" id="MobiDB-lite"/>
    </source>
</evidence>